<accession>A0A6M3JVW1</accession>
<evidence type="ECO:0000313" key="1">
    <source>
        <dbReference type="EMBL" id="QJA55628.1"/>
    </source>
</evidence>
<organism evidence="2">
    <name type="scientific">viral metagenome</name>
    <dbReference type="NCBI Taxonomy" id="1070528"/>
    <lineage>
        <taxon>unclassified sequences</taxon>
        <taxon>metagenomes</taxon>
        <taxon>organismal metagenomes</taxon>
    </lineage>
</organism>
<dbReference type="EMBL" id="MT141169">
    <property type="protein sequence ID" value="QJA55628.1"/>
    <property type="molecule type" value="Genomic_DNA"/>
</dbReference>
<dbReference type="EMBL" id="MT142077">
    <property type="protein sequence ID" value="QJA74140.1"/>
    <property type="molecule type" value="Genomic_DNA"/>
</dbReference>
<gene>
    <name evidence="2" type="ORF">MM415A02090_0003</name>
    <name evidence="1" type="ORF">MM415B02022_0010</name>
</gene>
<sequence>MSYTYSDSSSEATVRTLIYDTTDVAVPVKGTDYYFDDAEITAIISQNSNDLWATAADLCRSLSAKFAKEAIDLGLGKGDLSIDLTKKSKFYYDLSVGFDRKSTGGSIEEFMDSMNIQVTEYGNDVSEYVGD</sequence>
<evidence type="ECO:0000313" key="2">
    <source>
        <dbReference type="EMBL" id="QJA74140.1"/>
    </source>
</evidence>
<proteinExistence type="predicted"/>
<dbReference type="AlphaFoldDB" id="A0A6M3JVW1"/>
<name>A0A6M3JVW1_9ZZZZ</name>
<protein>
    <submittedName>
        <fullName evidence="2">Uncharacterized protein</fullName>
    </submittedName>
</protein>
<reference evidence="2" key="1">
    <citation type="submission" date="2020-03" db="EMBL/GenBank/DDBJ databases">
        <title>The deep terrestrial virosphere.</title>
        <authorList>
            <person name="Holmfeldt K."/>
            <person name="Nilsson E."/>
            <person name="Simone D."/>
            <person name="Lopez-Fernandez M."/>
            <person name="Wu X."/>
            <person name="de Brujin I."/>
            <person name="Lundin D."/>
            <person name="Andersson A."/>
            <person name="Bertilsson S."/>
            <person name="Dopson M."/>
        </authorList>
    </citation>
    <scope>NUCLEOTIDE SEQUENCE</scope>
    <source>
        <strain evidence="2">MM415A02090</strain>
        <strain evidence="1">MM415B02022</strain>
    </source>
</reference>